<gene>
    <name evidence="1" type="ORF">H1S01_05615</name>
</gene>
<organism evidence="1 2">
    <name type="scientific">Heliobacterium chlorum</name>
    <dbReference type="NCBI Taxonomy" id="2698"/>
    <lineage>
        <taxon>Bacteria</taxon>
        <taxon>Bacillati</taxon>
        <taxon>Bacillota</taxon>
        <taxon>Clostridia</taxon>
        <taxon>Eubacteriales</taxon>
        <taxon>Heliobacteriaceae</taxon>
        <taxon>Heliobacterium</taxon>
    </lineage>
</organism>
<reference evidence="1 2" key="1">
    <citation type="submission" date="2020-07" db="EMBL/GenBank/DDBJ databases">
        <title>Draft whole-genome sequence of Heliobacterium chlorum DSM 3682, type strain.</title>
        <authorList>
            <person name="Kyndt J.A."/>
            <person name="Meyer T.E."/>
            <person name="Imhoff J.F."/>
        </authorList>
    </citation>
    <scope>NUCLEOTIDE SEQUENCE [LARGE SCALE GENOMIC DNA]</scope>
    <source>
        <strain evidence="1 2">DSM 3682</strain>
    </source>
</reference>
<comment type="caution">
    <text evidence="1">The sequence shown here is derived from an EMBL/GenBank/DDBJ whole genome shotgun (WGS) entry which is preliminary data.</text>
</comment>
<accession>A0ABR7SZL5</accession>
<dbReference type="RefSeq" id="WP_188039106.1">
    <property type="nucleotide sequence ID" value="NZ_JACVHF010000003.1"/>
</dbReference>
<dbReference type="EMBL" id="JACVHF010000003">
    <property type="protein sequence ID" value="MBC9783988.1"/>
    <property type="molecule type" value="Genomic_DNA"/>
</dbReference>
<protein>
    <submittedName>
        <fullName evidence="1">Uncharacterized protein</fullName>
    </submittedName>
</protein>
<dbReference type="Proteomes" id="UP000617402">
    <property type="component" value="Unassembled WGS sequence"/>
</dbReference>
<keyword evidence="2" id="KW-1185">Reference proteome</keyword>
<proteinExistence type="predicted"/>
<evidence type="ECO:0000313" key="2">
    <source>
        <dbReference type="Proteomes" id="UP000617402"/>
    </source>
</evidence>
<name>A0ABR7SZL5_HELCL</name>
<sequence length="118" mass="13159">MEAYLVMAFIAAGIGYFIFKGRISEKILDSPGPGGTRIPEELVNGEFGEDPLTALMLMNLLKAGYIDRFKVQNYRQFSAEELTLQMVNDGIMTQEQADLFAAQQREIMVRLSTCQSVG</sequence>
<evidence type="ECO:0000313" key="1">
    <source>
        <dbReference type="EMBL" id="MBC9783988.1"/>
    </source>
</evidence>